<feature type="domain" description="Cyanobacterial aminoacyl-tRNA synthetase CAAD" evidence="3">
    <location>
        <begin position="134"/>
        <end position="187"/>
    </location>
</feature>
<evidence type="ECO:0000259" key="3">
    <source>
        <dbReference type="Pfam" id="PF14159"/>
    </source>
</evidence>
<dbReference type="Pfam" id="PF14159">
    <property type="entry name" value="CAAD"/>
    <property type="match status" value="1"/>
</dbReference>
<dbReference type="InterPro" id="IPR025564">
    <property type="entry name" value="CAAD_dom"/>
</dbReference>
<dbReference type="PANTHER" id="PTHR33222:SF3">
    <property type="entry name" value="PROTEIN CURVATURE THYLAKOID 1C, CHLOROPLASTIC"/>
    <property type="match status" value="1"/>
</dbReference>
<reference evidence="4" key="1">
    <citation type="submission" date="2022-12" db="EMBL/GenBank/DDBJ databases">
        <title>Draft genome assemblies for two species of Escallonia (Escalloniales).</title>
        <authorList>
            <person name="Chanderbali A."/>
            <person name="Dervinis C."/>
            <person name="Anghel I."/>
            <person name="Soltis D."/>
            <person name="Soltis P."/>
            <person name="Zapata F."/>
        </authorList>
    </citation>
    <scope>NUCLEOTIDE SEQUENCE</scope>
    <source>
        <strain evidence="4">UCBG64.0493</strain>
        <tissue evidence="4">Leaf</tissue>
    </source>
</reference>
<proteinExistence type="predicted"/>
<evidence type="ECO:0000256" key="2">
    <source>
        <dbReference type="SAM" id="Phobius"/>
    </source>
</evidence>
<accession>A0AA88WIS6</accession>
<dbReference type="Proteomes" id="UP001188597">
    <property type="component" value="Unassembled WGS sequence"/>
</dbReference>
<keyword evidence="5" id="KW-1185">Reference proteome</keyword>
<keyword evidence="2" id="KW-0472">Membrane</keyword>
<dbReference type="InterPro" id="IPR033344">
    <property type="entry name" value="CURT1"/>
</dbReference>
<dbReference type="PANTHER" id="PTHR33222">
    <property type="match status" value="1"/>
</dbReference>
<keyword evidence="2" id="KW-1133">Transmembrane helix</keyword>
<comment type="caution">
    <text evidence="4">The sequence shown here is derived from an EMBL/GenBank/DDBJ whole genome shotgun (WGS) entry which is preliminary data.</text>
</comment>
<dbReference type="EMBL" id="JAVXUP010000475">
    <property type="protein sequence ID" value="KAK3027064.1"/>
    <property type="molecule type" value="Genomic_DNA"/>
</dbReference>
<dbReference type="GO" id="GO:0009535">
    <property type="term" value="C:chloroplast thylakoid membrane"/>
    <property type="evidence" value="ECO:0007669"/>
    <property type="project" value="TreeGrafter"/>
</dbReference>
<evidence type="ECO:0000313" key="5">
    <source>
        <dbReference type="Proteomes" id="UP001188597"/>
    </source>
</evidence>
<feature type="transmembrane region" description="Helical" evidence="2">
    <location>
        <begin position="146"/>
        <end position="169"/>
    </location>
</feature>
<dbReference type="AlphaFoldDB" id="A0AA88WIS6"/>
<organism evidence="4 5">
    <name type="scientific">Escallonia herrerae</name>
    <dbReference type="NCBI Taxonomy" id="1293975"/>
    <lineage>
        <taxon>Eukaryota</taxon>
        <taxon>Viridiplantae</taxon>
        <taxon>Streptophyta</taxon>
        <taxon>Embryophyta</taxon>
        <taxon>Tracheophyta</taxon>
        <taxon>Spermatophyta</taxon>
        <taxon>Magnoliopsida</taxon>
        <taxon>eudicotyledons</taxon>
        <taxon>Gunneridae</taxon>
        <taxon>Pentapetalae</taxon>
        <taxon>asterids</taxon>
        <taxon>campanulids</taxon>
        <taxon>Escalloniales</taxon>
        <taxon>Escalloniaceae</taxon>
        <taxon>Escallonia</taxon>
    </lineage>
</organism>
<gene>
    <name evidence="4" type="ORF">RJ639_040896</name>
</gene>
<protein>
    <recommendedName>
        <fullName evidence="3">Cyanobacterial aminoacyl-tRNA synthetase CAAD domain-containing protein</fullName>
    </recommendedName>
</protein>
<name>A0AA88WIS6_9ASTE</name>
<keyword evidence="2" id="KW-0812">Transmembrane</keyword>
<evidence type="ECO:0000313" key="4">
    <source>
        <dbReference type="EMBL" id="KAK3027064.1"/>
    </source>
</evidence>
<sequence length="264" mass="28528">MPFAIVYPIVYVVRGAAITHRSHPIYKAPISSGHPSIEILVLGAFCQISFEFEAVRNPSNRPKSNFSTANHMASIITSKLPLPPLFVSERRPLLTPPQQFSVSAIGGGKGRVAVIAKAIGESSESSTSLSIVKSVQSIWDKSEDRIALIGLGFAGVVAFWASINLITAIDKLPLIPSALEFIGILFSSGRAGSNHQQVDSRYLGPVIRRQQEANVTDSLIVQIPYCLSLHDIVVASASYCCSNEILALYAVGTYQLCVMYHAKD</sequence>
<comment type="subcellular location">
    <subcellularLocation>
        <location evidence="1">Membrane</location>
        <topology evidence="1">Multi-pass membrane protein</topology>
    </subcellularLocation>
</comment>
<evidence type="ECO:0000256" key="1">
    <source>
        <dbReference type="ARBA" id="ARBA00004141"/>
    </source>
</evidence>